<protein>
    <submittedName>
        <fullName evidence="2">Uncharacterized protein</fullName>
    </submittedName>
</protein>
<feature type="region of interest" description="Disordered" evidence="1">
    <location>
        <begin position="189"/>
        <end position="213"/>
    </location>
</feature>
<dbReference type="EMBL" id="SRMF01000001">
    <property type="protein sequence ID" value="TGG95316.1"/>
    <property type="molecule type" value="Genomic_DNA"/>
</dbReference>
<dbReference type="AlphaFoldDB" id="A0A4Z0WHU9"/>
<reference evidence="2 3" key="1">
    <citation type="submission" date="2019-04" db="EMBL/GenBank/DDBJ databases">
        <title>Natronospirillum operosus gen. nov., sp. nov., a haloalkaliphilic satellite isolated from decaying biomass of laboratory culture of cyanobacterium Geitlerinema sp. and proposal of Natronospirillaceae fam. nov. and Saccharospirillaceae fam. nov.</title>
        <authorList>
            <person name="Kevbrin V."/>
            <person name="Boltyanskaya Y."/>
            <person name="Koziaeva V."/>
            <person name="Grouzdev D.S."/>
            <person name="Park M."/>
            <person name="Cho J."/>
        </authorList>
    </citation>
    <scope>NUCLEOTIDE SEQUENCE [LARGE SCALE GENOMIC DNA]</scope>
    <source>
        <strain evidence="2 3">G-116</strain>
    </source>
</reference>
<gene>
    <name evidence="2" type="ORF">E4656_02530</name>
</gene>
<evidence type="ECO:0000313" key="3">
    <source>
        <dbReference type="Proteomes" id="UP000297475"/>
    </source>
</evidence>
<sequence length="213" mass="23113">MNTGTRSVEPSPAVIVLTAASGPNLCWPDTDQPQPTLLRTEATADNWLDMATHLAARASALVTLHTEGGPPAWYSPALDQLHAELHRWHPGPVPRLRTLSAESPSAACLLASQLCRPAAPGLPLDARIDQSQRHPPRTGHWQRRLPGLWQLSWTQGRTHCAGRRQLQRRMQALVTDHCWAVVDASGGVQLGPDNASGRAGPDPVTPRGECSWN</sequence>
<dbReference type="Proteomes" id="UP000297475">
    <property type="component" value="Unassembled WGS sequence"/>
</dbReference>
<proteinExistence type="predicted"/>
<organism evidence="2 3">
    <name type="scientific">Natronospirillum operosum</name>
    <dbReference type="NCBI Taxonomy" id="2759953"/>
    <lineage>
        <taxon>Bacteria</taxon>
        <taxon>Pseudomonadati</taxon>
        <taxon>Pseudomonadota</taxon>
        <taxon>Gammaproteobacteria</taxon>
        <taxon>Oceanospirillales</taxon>
        <taxon>Natronospirillaceae</taxon>
        <taxon>Natronospirillum</taxon>
    </lineage>
</organism>
<dbReference type="RefSeq" id="WP_135480886.1">
    <property type="nucleotide sequence ID" value="NZ_SRMF01000001.1"/>
</dbReference>
<name>A0A4Z0WHU9_9GAMM</name>
<comment type="caution">
    <text evidence="2">The sequence shown here is derived from an EMBL/GenBank/DDBJ whole genome shotgun (WGS) entry which is preliminary data.</text>
</comment>
<evidence type="ECO:0000256" key="1">
    <source>
        <dbReference type="SAM" id="MobiDB-lite"/>
    </source>
</evidence>
<evidence type="ECO:0000313" key="2">
    <source>
        <dbReference type="EMBL" id="TGG95316.1"/>
    </source>
</evidence>
<accession>A0A4Z0WHU9</accession>
<keyword evidence="3" id="KW-1185">Reference proteome</keyword>